<organism evidence="1 2">
    <name type="scientific">Xylanibacter ruminicola</name>
    <name type="common">Prevotella ruminicola</name>
    <dbReference type="NCBI Taxonomy" id="839"/>
    <lineage>
        <taxon>Bacteria</taxon>
        <taxon>Pseudomonadati</taxon>
        <taxon>Bacteroidota</taxon>
        <taxon>Bacteroidia</taxon>
        <taxon>Bacteroidales</taxon>
        <taxon>Prevotellaceae</taxon>
        <taxon>Xylanibacter</taxon>
    </lineage>
</organism>
<accession>A0A1H4EEV7</accession>
<evidence type="ECO:0000313" key="2">
    <source>
        <dbReference type="Proteomes" id="UP000182257"/>
    </source>
</evidence>
<sequence>MEKEMFRKAKPISYVSMSNNDCELNHAAKVWQIIR</sequence>
<proteinExistence type="predicted"/>
<reference evidence="1 2" key="1">
    <citation type="submission" date="2016-10" db="EMBL/GenBank/DDBJ databases">
        <authorList>
            <person name="de Groot N.N."/>
        </authorList>
    </citation>
    <scope>NUCLEOTIDE SEQUENCE [LARGE SCALE GENOMIC DNA]</scope>
    <source>
        <strain evidence="1 2">D31d</strain>
    </source>
</reference>
<gene>
    <name evidence="1" type="ORF">SAMN05216462_2777</name>
</gene>
<dbReference type="EMBL" id="FNRF01000005">
    <property type="protein sequence ID" value="SEA83595.1"/>
    <property type="molecule type" value="Genomic_DNA"/>
</dbReference>
<name>A0A1H4EEV7_XYLRU</name>
<dbReference type="AlphaFoldDB" id="A0A1H4EEV7"/>
<dbReference type="Proteomes" id="UP000182257">
    <property type="component" value="Unassembled WGS sequence"/>
</dbReference>
<protein>
    <submittedName>
        <fullName evidence="1">Uncharacterized protein</fullName>
    </submittedName>
</protein>
<evidence type="ECO:0000313" key="1">
    <source>
        <dbReference type="EMBL" id="SEA83595.1"/>
    </source>
</evidence>